<feature type="transmembrane region" description="Helical" evidence="9">
    <location>
        <begin position="20"/>
        <end position="39"/>
    </location>
</feature>
<evidence type="ECO:0000256" key="9">
    <source>
        <dbReference type="RuleBase" id="RU363043"/>
    </source>
</evidence>
<keyword evidence="5 9" id="KW-1003">Cell membrane</keyword>
<evidence type="ECO:0000259" key="10">
    <source>
        <dbReference type="PROSITE" id="PS50928"/>
    </source>
</evidence>
<feature type="transmembrane region" description="Helical" evidence="9">
    <location>
        <begin position="320"/>
        <end position="342"/>
    </location>
</feature>
<dbReference type="Gene3D" id="1.10.3720.10">
    <property type="entry name" value="MetI-like"/>
    <property type="match status" value="1"/>
</dbReference>
<dbReference type="Pfam" id="PF00528">
    <property type="entry name" value="BPD_transp_1"/>
    <property type="match status" value="1"/>
</dbReference>
<reference evidence="11 12" key="1">
    <citation type="journal article" date="2017" name="Antonie Van Leeuwenhoek">
        <title>Rhizobium rhizosphaerae sp. nov., a novel species isolated from rice rhizosphere.</title>
        <authorList>
            <person name="Zhao J.J."/>
            <person name="Zhang J."/>
            <person name="Zhang R.J."/>
            <person name="Zhang C.W."/>
            <person name="Yin H.Q."/>
            <person name="Zhang X.X."/>
        </authorList>
    </citation>
    <scope>NUCLEOTIDE SEQUENCE [LARGE SCALE GENOMIC DNA]</scope>
    <source>
        <strain evidence="11 12">E3</strain>
    </source>
</reference>
<keyword evidence="12" id="KW-1185">Reference proteome</keyword>
<dbReference type="Proteomes" id="UP000006334">
    <property type="component" value="Unassembled WGS sequence"/>
</dbReference>
<dbReference type="eggNOG" id="COG0581">
    <property type="taxonomic scope" value="Bacteria"/>
</dbReference>
<dbReference type="NCBIfam" id="TIGR00974">
    <property type="entry name" value="3a0107s02c"/>
    <property type="match status" value="1"/>
</dbReference>
<evidence type="ECO:0000256" key="7">
    <source>
        <dbReference type="ARBA" id="ARBA00022989"/>
    </source>
</evidence>
<evidence type="ECO:0000256" key="2">
    <source>
        <dbReference type="ARBA" id="ARBA00007069"/>
    </source>
</evidence>
<sequence length="519" mass="57215">MDKWKFNLAQKQSMITSATAAVAAFLVLVLVALSFFIFIRGGNFFWPQNIHTIVYKRQDETLQTHFVRLDAKTMRVDEELLHFRYSSPEQLFDGQLTLNESNIISSEAAPSVAVVALKNGGSVIAKVTSITDFQGKRVGIEQFAKVTEQIDEYLQTINFVRQGELADIHRGLAAMDKRGVDEDAPARVKLAKRYYQLQDVIENVERKLDGYVLSVEFADNTSYPLFMQNVSEFYYPNEMNVGEKFLFALSAFGSFISDAPKLNNTSGGVFPALFGTIVMVLLMTILVTPFGVLAAVYLYEYAPQNKTTALIRISVNNLAGVPSIVYGVFGLGFFVFVVGESIDNILFGDDLNSTTFGAPGIFWASLTMAILTLPVVIVATEEGLRRVPQSLRDGSYALGATQAETIFKMILPIASPGIMTGVILAIARGAGEVAPLMLVGAVKFAPALPVDTEFPFVHLQRQFMHLGVLIYDGAFHSQNIGNGSSFIFACCLLLLLIVLSLNLIAIFIRNRLRKQYAQN</sequence>
<protein>
    <recommendedName>
        <fullName evidence="3 9">Phosphate transport system permease protein PstA</fullName>
    </recommendedName>
</protein>
<evidence type="ECO:0000256" key="1">
    <source>
        <dbReference type="ARBA" id="ARBA00004651"/>
    </source>
</evidence>
<evidence type="ECO:0000313" key="12">
    <source>
        <dbReference type="Proteomes" id="UP000006334"/>
    </source>
</evidence>
<evidence type="ECO:0000313" key="11">
    <source>
        <dbReference type="EMBL" id="GAC15684.1"/>
    </source>
</evidence>
<feature type="transmembrane region" description="Helical" evidence="9">
    <location>
        <begin position="362"/>
        <end position="384"/>
    </location>
</feature>
<keyword evidence="4" id="KW-0813">Transport</keyword>
<dbReference type="InterPro" id="IPR000515">
    <property type="entry name" value="MetI-like"/>
</dbReference>
<evidence type="ECO:0000256" key="3">
    <source>
        <dbReference type="ARBA" id="ARBA00016864"/>
    </source>
</evidence>
<feature type="domain" description="ABC transmembrane type-1" evidence="10">
    <location>
        <begin position="273"/>
        <end position="505"/>
    </location>
</feature>
<dbReference type="SUPFAM" id="SSF161098">
    <property type="entry name" value="MetI-like"/>
    <property type="match status" value="1"/>
</dbReference>
<keyword evidence="7 9" id="KW-1133">Transmembrane helix</keyword>
<proteinExistence type="inferred from homology"/>
<organism evidence="11 12">
    <name type="scientific">Aliiglaciecola lipolytica E3</name>
    <dbReference type="NCBI Taxonomy" id="1127673"/>
    <lineage>
        <taxon>Bacteria</taxon>
        <taxon>Pseudomonadati</taxon>
        <taxon>Pseudomonadota</taxon>
        <taxon>Gammaproteobacteria</taxon>
        <taxon>Alteromonadales</taxon>
        <taxon>Alteromonadaceae</taxon>
        <taxon>Aliiglaciecola</taxon>
    </lineage>
</organism>
<dbReference type="AlphaFoldDB" id="K6X4X9"/>
<evidence type="ECO:0000256" key="5">
    <source>
        <dbReference type="ARBA" id="ARBA00022475"/>
    </source>
</evidence>
<dbReference type="InterPro" id="IPR005672">
    <property type="entry name" value="Phosphate_PstA"/>
</dbReference>
<dbReference type="PANTHER" id="PTHR43470">
    <property type="entry name" value="PHOSPHATE TRANSPORT SYSTEM PERMEASE PROTEIN PSTA-RELATED"/>
    <property type="match status" value="1"/>
</dbReference>
<dbReference type="GO" id="GO:0005886">
    <property type="term" value="C:plasma membrane"/>
    <property type="evidence" value="ECO:0007669"/>
    <property type="project" value="UniProtKB-SubCell"/>
</dbReference>
<dbReference type="GO" id="GO:0035435">
    <property type="term" value="P:phosphate ion transmembrane transport"/>
    <property type="evidence" value="ECO:0007669"/>
    <property type="project" value="InterPro"/>
</dbReference>
<accession>K6X4X9</accession>
<evidence type="ECO:0000256" key="4">
    <source>
        <dbReference type="ARBA" id="ARBA00022448"/>
    </source>
</evidence>
<dbReference type="InterPro" id="IPR035906">
    <property type="entry name" value="MetI-like_sf"/>
</dbReference>
<dbReference type="PROSITE" id="PS50928">
    <property type="entry name" value="ABC_TM1"/>
    <property type="match status" value="1"/>
</dbReference>
<comment type="caution">
    <text evidence="11">The sequence shown here is derived from an EMBL/GenBank/DDBJ whole genome shotgun (WGS) entry which is preliminary data.</text>
</comment>
<comment type="subcellular location">
    <subcellularLocation>
        <location evidence="9">Cell inner membrane</location>
        <topology evidence="9">Multi-pass membrane protein</topology>
    </subcellularLocation>
    <subcellularLocation>
        <location evidence="1">Cell membrane</location>
        <topology evidence="1">Multi-pass membrane protein</topology>
    </subcellularLocation>
</comment>
<dbReference type="EMBL" id="BAEN01000059">
    <property type="protein sequence ID" value="GAC15684.1"/>
    <property type="molecule type" value="Genomic_DNA"/>
</dbReference>
<comment type="similarity">
    <text evidence="2 9">Belongs to the binding-protein-dependent transport system permease family. CysTW subfamily.</text>
</comment>
<dbReference type="STRING" id="1127673.GLIP_3063"/>
<evidence type="ECO:0000256" key="8">
    <source>
        <dbReference type="ARBA" id="ARBA00023136"/>
    </source>
</evidence>
<feature type="transmembrane region" description="Helical" evidence="9">
    <location>
        <begin position="272"/>
        <end position="299"/>
    </location>
</feature>
<dbReference type="OrthoDB" id="9807065at2"/>
<dbReference type="GO" id="GO:0005315">
    <property type="term" value="F:phosphate transmembrane transporter activity"/>
    <property type="evidence" value="ECO:0007669"/>
    <property type="project" value="InterPro"/>
</dbReference>
<evidence type="ECO:0000256" key="6">
    <source>
        <dbReference type="ARBA" id="ARBA00022692"/>
    </source>
</evidence>
<keyword evidence="6 9" id="KW-0812">Transmembrane</keyword>
<feature type="transmembrane region" description="Helical" evidence="9">
    <location>
        <begin position="486"/>
        <end position="508"/>
    </location>
</feature>
<dbReference type="PANTHER" id="PTHR43470:SF6">
    <property type="entry name" value="PHOSPHATE TRANSPORT SYSTEM PERMEASE PROTEIN PSTA"/>
    <property type="match status" value="1"/>
</dbReference>
<name>K6X4X9_9ALTE</name>
<gene>
    <name evidence="11" type="primary">pstA</name>
    <name evidence="11" type="ORF">GLIP_3063</name>
</gene>
<keyword evidence="8 9" id="KW-0472">Membrane</keyword>
<dbReference type="CDD" id="cd06261">
    <property type="entry name" value="TM_PBP2"/>
    <property type="match status" value="1"/>
</dbReference>
<dbReference type="RefSeq" id="WP_008845489.1">
    <property type="nucleotide sequence ID" value="NZ_BAEN01000059.1"/>
</dbReference>
<feature type="transmembrane region" description="Helical" evidence="9">
    <location>
        <begin position="405"/>
        <end position="427"/>
    </location>
</feature>